<keyword evidence="1" id="KW-0597">Phosphoprotein</keyword>
<dbReference type="InterPro" id="IPR001789">
    <property type="entry name" value="Sig_transdc_resp-reg_receiver"/>
</dbReference>
<dbReference type="Gene3D" id="2.40.50.1020">
    <property type="entry name" value="LytTr DNA-binding domain"/>
    <property type="match status" value="1"/>
</dbReference>
<gene>
    <name evidence="4" type="ORF">DN068_13855</name>
</gene>
<evidence type="ECO:0000259" key="2">
    <source>
        <dbReference type="PROSITE" id="PS50110"/>
    </source>
</evidence>
<evidence type="ECO:0000313" key="4">
    <source>
        <dbReference type="EMBL" id="PZF72432.1"/>
    </source>
</evidence>
<dbReference type="Pfam" id="PF00072">
    <property type="entry name" value="Response_reg"/>
    <property type="match status" value="1"/>
</dbReference>
<dbReference type="InterPro" id="IPR011006">
    <property type="entry name" value="CheY-like_superfamily"/>
</dbReference>
<comment type="caution">
    <text evidence="4">The sequence shown here is derived from an EMBL/GenBank/DDBJ whole genome shotgun (WGS) entry which is preliminary data.</text>
</comment>
<accession>A0A2W2AFZ0</accession>
<feature type="domain" description="HTH LytTR-type" evidence="3">
    <location>
        <begin position="137"/>
        <end position="209"/>
    </location>
</feature>
<dbReference type="PROSITE" id="PS50930">
    <property type="entry name" value="HTH_LYTTR"/>
    <property type="match status" value="1"/>
</dbReference>
<dbReference type="SUPFAM" id="SSF52172">
    <property type="entry name" value="CheY-like"/>
    <property type="match status" value="1"/>
</dbReference>
<feature type="modified residue" description="4-aspartylphosphate" evidence="1">
    <location>
        <position position="53"/>
    </location>
</feature>
<dbReference type="FunFam" id="3.40.50.2300:FF:000051">
    <property type="entry name" value="Two-component response regulator yehT"/>
    <property type="match status" value="1"/>
</dbReference>
<name>A0A2W2AFZ0_9BACT</name>
<dbReference type="SMART" id="SM00850">
    <property type="entry name" value="LytTR"/>
    <property type="match status" value="1"/>
</dbReference>
<protein>
    <submittedName>
        <fullName evidence="4">DNA-binding response regulator</fullName>
    </submittedName>
</protein>
<feature type="domain" description="Response regulatory" evidence="2">
    <location>
        <begin position="2"/>
        <end position="113"/>
    </location>
</feature>
<dbReference type="PROSITE" id="PS50110">
    <property type="entry name" value="RESPONSE_REGULATORY"/>
    <property type="match status" value="1"/>
</dbReference>
<dbReference type="Pfam" id="PF04397">
    <property type="entry name" value="LytTR"/>
    <property type="match status" value="1"/>
</dbReference>
<dbReference type="EMBL" id="QKTW01000018">
    <property type="protein sequence ID" value="PZF72432.1"/>
    <property type="molecule type" value="Genomic_DNA"/>
</dbReference>
<evidence type="ECO:0000313" key="5">
    <source>
        <dbReference type="Proteomes" id="UP000248745"/>
    </source>
</evidence>
<dbReference type="RefSeq" id="WP_110999527.1">
    <property type="nucleotide sequence ID" value="NZ_QKTW01000018.1"/>
</dbReference>
<evidence type="ECO:0000259" key="3">
    <source>
        <dbReference type="PROSITE" id="PS50930"/>
    </source>
</evidence>
<keyword evidence="5" id="KW-1185">Reference proteome</keyword>
<dbReference type="AlphaFoldDB" id="A0A2W2AFZ0"/>
<reference evidence="4 5" key="1">
    <citation type="submission" date="2018-06" db="EMBL/GenBank/DDBJ databases">
        <title>Mucibacter soli gen. nov., sp. nov., a new member of the family Chitinophagaceae producing mucin.</title>
        <authorList>
            <person name="Kim M.-K."/>
            <person name="Park S."/>
            <person name="Kim T.-S."/>
            <person name="Joung Y."/>
            <person name="Han J.-H."/>
            <person name="Kim S.B."/>
        </authorList>
    </citation>
    <scope>NUCLEOTIDE SEQUENCE [LARGE SCALE GENOMIC DNA]</scope>
    <source>
        <strain evidence="4 5">R1-15</strain>
    </source>
</reference>
<dbReference type="PANTHER" id="PTHR37299:SF1">
    <property type="entry name" value="STAGE 0 SPORULATION PROTEIN A HOMOLOG"/>
    <property type="match status" value="1"/>
</dbReference>
<dbReference type="GO" id="GO:0003677">
    <property type="term" value="F:DNA binding"/>
    <property type="evidence" value="ECO:0007669"/>
    <property type="project" value="UniProtKB-KW"/>
</dbReference>
<dbReference type="PANTHER" id="PTHR37299">
    <property type="entry name" value="TRANSCRIPTIONAL REGULATOR-RELATED"/>
    <property type="match status" value="1"/>
</dbReference>
<dbReference type="Proteomes" id="UP000248745">
    <property type="component" value="Unassembled WGS sequence"/>
</dbReference>
<dbReference type="InterPro" id="IPR046947">
    <property type="entry name" value="LytR-like"/>
</dbReference>
<dbReference type="Gene3D" id="3.40.50.2300">
    <property type="match status" value="1"/>
</dbReference>
<keyword evidence="4" id="KW-0238">DNA-binding</keyword>
<dbReference type="InterPro" id="IPR007492">
    <property type="entry name" value="LytTR_DNA-bd_dom"/>
</dbReference>
<proteinExistence type="predicted"/>
<dbReference type="SMART" id="SM00448">
    <property type="entry name" value="REC"/>
    <property type="match status" value="1"/>
</dbReference>
<dbReference type="GO" id="GO:0000156">
    <property type="term" value="F:phosphorelay response regulator activity"/>
    <property type="evidence" value="ECO:0007669"/>
    <property type="project" value="InterPro"/>
</dbReference>
<organism evidence="4 5">
    <name type="scientific">Taibaiella soli</name>
    <dbReference type="NCBI Taxonomy" id="1649169"/>
    <lineage>
        <taxon>Bacteria</taxon>
        <taxon>Pseudomonadati</taxon>
        <taxon>Bacteroidota</taxon>
        <taxon>Chitinophagia</taxon>
        <taxon>Chitinophagales</taxon>
        <taxon>Chitinophagaceae</taxon>
        <taxon>Taibaiella</taxon>
    </lineage>
</organism>
<dbReference type="OrthoDB" id="9787344at2"/>
<evidence type="ECO:0000256" key="1">
    <source>
        <dbReference type="PROSITE-ProRule" id="PRU00169"/>
    </source>
</evidence>
<sequence length="237" mass="27245">MRCLIVDDEPLAQDVIEHYISGTEGLELVGKCTNAVQAFAMLNKEQIDLMFLDIQMPELSGLDFIRTLRQLPMIILTTAYSEYAVQGFELDVVDYLLKPISLERFLKAVSKARALKQPVQSQVVIQEFVSKPQHDSIFIRSDGKYIQLNPQDILFIEGLKNYLIIHTAQKKIITHSTMKSMEEDLSAFPFFIRVHKSYLINRKFITEIEGNMVKLDKQEVPVGGIYKDELMRSLKIM</sequence>